<dbReference type="EMBL" id="VWOX01000009">
    <property type="protein sequence ID" value="KAA5541749.1"/>
    <property type="molecule type" value="Genomic_DNA"/>
</dbReference>
<dbReference type="RefSeq" id="WP_150077479.1">
    <property type="nucleotide sequence ID" value="NZ_VWOX01000009.1"/>
</dbReference>
<dbReference type="Proteomes" id="UP000324479">
    <property type="component" value="Unassembled WGS sequence"/>
</dbReference>
<evidence type="ECO:0000256" key="3">
    <source>
        <dbReference type="SAM" id="SignalP"/>
    </source>
</evidence>
<feature type="coiled-coil region" evidence="1">
    <location>
        <begin position="1081"/>
        <end position="1115"/>
    </location>
</feature>
<feature type="domain" description="Cytochrome C Planctomycete-type" evidence="6">
    <location>
        <begin position="86"/>
        <end position="142"/>
    </location>
</feature>
<dbReference type="SUPFAM" id="SSF49899">
    <property type="entry name" value="Concanavalin A-like lectins/glucanases"/>
    <property type="match status" value="1"/>
</dbReference>
<evidence type="ECO:0000256" key="2">
    <source>
        <dbReference type="SAM" id="MobiDB-lite"/>
    </source>
</evidence>
<dbReference type="Pfam" id="PF13385">
    <property type="entry name" value="Laminin_G_3"/>
    <property type="match status" value="1"/>
</dbReference>
<dbReference type="Pfam" id="PF07635">
    <property type="entry name" value="PSCyt1"/>
    <property type="match status" value="1"/>
</dbReference>
<comment type="caution">
    <text evidence="7">The sequence shown here is derived from an EMBL/GenBank/DDBJ whole genome shotgun (WGS) entry which is preliminary data.</text>
</comment>
<evidence type="ECO:0000313" key="8">
    <source>
        <dbReference type="Proteomes" id="UP000324479"/>
    </source>
</evidence>
<feature type="domain" description="DUF1553" evidence="5">
    <location>
        <begin position="845"/>
        <end position="1080"/>
    </location>
</feature>
<keyword evidence="3" id="KW-0732">Signal</keyword>
<feature type="signal peptide" evidence="3">
    <location>
        <begin position="1"/>
        <end position="22"/>
    </location>
</feature>
<dbReference type="InterPro" id="IPR011444">
    <property type="entry name" value="DUF1549"/>
</dbReference>
<dbReference type="InterPro" id="IPR013320">
    <property type="entry name" value="ConA-like_dom_sf"/>
</dbReference>
<dbReference type="Pfam" id="PF07587">
    <property type="entry name" value="PSD1"/>
    <property type="match status" value="1"/>
</dbReference>
<dbReference type="InterPro" id="IPR022655">
    <property type="entry name" value="DUF1553"/>
</dbReference>
<evidence type="ECO:0000259" key="6">
    <source>
        <dbReference type="Pfam" id="PF07635"/>
    </source>
</evidence>
<evidence type="ECO:0000313" key="7">
    <source>
        <dbReference type="EMBL" id="KAA5541749.1"/>
    </source>
</evidence>
<dbReference type="Gene3D" id="2.60.120.200">
    <property type="match status" value="1"/>
</dbReference>
<feature type="chain" id="PRO_5024442788" evidence="3">
    <location>
        <begin position="23"/>
        <end position="1411"/>
    </location>
</feature>
<evidence type="ECO:0000256" key="1">
    <source>
        <dbReference type="SAM" id="Coils"/>
    </source>
</evidence>
<accession>A0A5M6D7C2</accession>
<sequence length="1411" mass="157498">MPGRRVTALLIMVLLVIGRAAAVQSQEREVPESTKVSEQAEVSKQAKVPEQAKVIAPVPVVAGDAGDEKRLEFFESRIRPVLVEHCYPCHNSSETAEGGIAVDHRLGMRGEGDSGGIVVPGSPEQSRLMAIVRHEIPGLEMPEGGPKLDPEVIEDLQQWIADGAVDPRDDPPSAADLAAATDWTAVLNRRKKWWSFQPIQAIDPAVGASSATGADHTAAENPIDWFIHRRLQSAGLEPSPAADPATLVRRLFVNLTGLPAGAAASERWTERIANASAADRGLVIEQLIDQLLDRPAMGERWARHWMDWIRYAESHGSEGDPPIVNAAIYRDYLIRAINSDVPVDQLIREHVAGDLLPEPRINRTLGINESRIGTAHWRMVFHGFAPTDALAERVRFTDDQINAFSKAFLGLTVSCARCHDHKFDPISQQDYYALYGVLASCRPARHAIDLPELLDKHREQLAVLKEQIRHAIADDWLGQFADTPKRIMKELNREPKAGDSQPFAALLNDLPPRADDDGVSRSLKRSLADLRDARRQWEDDPNRQDARQWDMSQDSQIERWYRVGAGLETAPQPSGCFAVSPDGERALKGIYPAGVYSHSISDKHAAHLSSPDLGLDGDYELWWDVIGDSEASLRYVVQDYPRRGTVYPVNKLSNRWQWIRHDVSYWQGDRIHLELTTARDAPLLAVDQPRSWFGVRQIWLVPKGQPAPRRFPEHLLPILDAAGSSPPTSRNELIELITATLRQAVEAWRDGCASDAQALLLDEALRRRMIDDRLPSLTLARPLILRYRELESEIPAATRVPGLQETVATNQPLYQRGDHRSPAAPVPRRFLEAIDNDPYTGASSGRLQLAEDLLRGDNPLTRRVLVNRVWHHLFGAGIVRTPDNFGRLGDQPSHPELLDWLANQFARDGWSLKKLIRQIVTSRTWQRSVEVSAEADRTDPENRLLSHCNVRRLEAEAIRDSLLAVSGRLQHQVGGDSVSGDSNRRSVYVRVQRNALDPFLRTFDFPEPFSAVGRRDATNVPAQSLALMNDPAVDRCAESWAKRVLAEAASKNDASRIDHMFREALGRPASEKEIRLAHRYVHSVQRKIADVRRRSQQLDAEITAALDRVETLRADGRARLEAEAGSNRVRTPGGPKPLRRWTFDSADPSTDASREDSLRADDLKRGAKLARGALVLDGTGFAVTQPLETGLSEKTLEAWVQLDDLQQRGGGVLSVQTLDGVTFDAIVFGERDPRQWLAGSDRFARTQSFSGDEESQAADEPVHLVIAYHADGAIIGYRNGTRYGQPYQSDGPFPFQAGQTVISLGLRHLPAQGNRLLRGRILRAAVYDQALTDEQVAARYIDRPRWFSEEQVVQALVANERQELDRLMQHAEDLKRQREALGGVPDSDDLHAAWTELAKAMFSMTEFLYVR</sequence>
<keyword evidence="8" id="KW-1185">Reference proteome</keyword>
<evidence type="ECO:0000259" key="5">
    <source>
        <dbReference type="Pfam" id="PF07587"/>
    </source>
</evidence>
<organism evidence="7 8">
    <name type="scientific">Roseiconus nitratireducens</name>
    <dbReference type="NCBI Taxonomy" id="2605748"/>
    <lineage>
        <taxon>Bacteria</taxon>
        <taxon>Pseudomonadati</taxon>
        <taxon>Planctomycetota</taxon>
        <taxon>Planctomycetia</taxon>
        <taxon>Pirellulales</taxon>
        <taxon>Pirellulaceae</taxon>
        <taxon>Roseiconus</taxon>
    </lineage>
</organism>
<dbReference type="PANTHER" id="PTHR35889:SF3">
    <property type="entry name" value="F-BOX DOMAIN-CONTAINING PROTEIN"/>
    <property type="match status" value="1"/>
</dbReference>
<protein>
    <submittedName>
        <fullName evidence="7">DUF1553 domain-containing protein</fullName>
    </submittedName>
</protein>
<dbReference type="InterPro" id="IPR011429">
    <property type="entry name" value="Cyt_c_Planctomycete-type"/>
</dbReference>
<dbReference type="Pfam" id="PF07583">
    <property type="entry name" value="PSCyt2"/>
    <property type="match status" value="1"/>
</dbReference>
<evidence type="ECO:0000259" key="4">
    <source>
        <dbReference type="Pfam" id="PF07583"/>
    </source>
</evidence>
<keyword evidence="1" id="KW-0175">Coiled coil</keyword>
<feature type="region of interest" description="Disordered" evidence="2">
    <location>
        <begin position="1123"/>
        <end position="1158"/>
    </location>
</feature>
<gene>
    <name evidence="7" type="ORF">FYK55_16125</name>
</gene>
<reference evidence="7 8" key="1">
    <citation type="submission" date="2019-08" db="EMBL/GenBank/DDBJ databases">
        <authorList>
            <person name="Dhanesh K."/>
            <person name="Kumar G."/>
            <person name="Sasikala C."/>
            <person name="Venkata Ramana C."/>
        </authorList>
    </citation>
    <scope>NUCLEOTIDE SEQUENCE [LARGE SCALE GENOMIC DNA]</scope>
    <source>
        <strain evidence="7 8">JC645</strain>
    </source>
</reference>
<proteinExistence type="predicted"/>
<name>A0A5M6D7C2_9BACT</name>
<dbReference type="PANTHER" id="PTHR35889">
    <property type="entry name" value="CYCLOINULO-OLIGOSACCHARIDE FRUCTANOTRANSFERASE-RELATED"/>
    <property type="match status" value="1"/>
</dbReference>
<feature type="domain" description="DUF1549" evidence="4">
    <location>
        <begin position="222"/>
        <end position="441"/>
    </location>
</feature>